<evidence type="ECO:0000259" key="4">
    <source>
        <dbReference type="Pfam" id="PF04577"/>
    </source>
</evidence>
<proteinExistence type="predicted"/>
<dbReference type="AlphaFoldDB" id="W7DZ91"/>
<evidence type="ECO:0000256" key="3">
    <source>
        <dbReference type="ARBA" id="ARBA00023180"/>
    </source>
</evidence>
<dbReference type="PANTHER" id="PTHR20961">
    <property type="entry name" value="GLYCOSYLTRANSFERASE"/>
    <property type="match status" value="1"/>
</dbReference>
<keyword evidence="1" id="KW-0328">Glycosyltransferase</keyword>
<reference evidence="5 6" key="1">
    <citation type="journal article" date="2014" name="Genome Announc.">
        <title>Draft Genome Sequence of Commensalibacter papalotli MX01, a Symbiont Identified from the Guts of Overwintering Monarch Butterflies.</title>
        <authorList>
            <person name="Servin-Garciduenas L.E."/>
            <person name="Sanchez-Quinto A."/>
            <person name="Martinez-Romero E."/>
        </authorList>
    </citation>
    <scope>NUCLEOTIDE SEQUENCE [LARGE SCALE GENOMIC DNA]</scope>
    <source>
        <strain evidence="6">MX-MONARCH01</strain>
    </source>
</reference>
<dbReference type="Pfam" id="PF04577">
    <property type="entry name" value="Glyco_transf_61"/>
    <property type="match status" value="1"/>
</dbReference>
<evidence type="ECO:0000256" key="2">
    <source>
        <dbReference type="ARBA" id="ARBA00022679"/>
    </source>
</evidence>
<keyword evidence="3" id="KW-0325">Glycoprotein</keyword>
<dbReference type="STRING" id="1208583.COMX_08525"/>
<dbReference type="eggNOG" id="COG4421">
    <property type="taxonomic scope" value="Bacteria"/>
</dbReference>
<evidence type="ECO:0000256" key="1">
    <source>
        <dbReference type="ARBA" id="ARBA00022676"/>
    </source>
</evidence>
<protein>
    <submittedName>
        <fullName evidence="5">Capsular polysaccharide biosynthesis protein-like protein</fullName>
    </submittedName>
</protein>
<comment type="caution">
    <text evidence="5">The sequence shown here is derived from an EMBL/GenBank/DDBJ whole genome shotgun (WGS) entry which is preliminary data.</text>
</comment>
<dbReference type="Proteomes" id="UP000019250">
    <property type="component" value="Unassembled WGS sequence"/>
</dbReference>
<feature type="domain" description="Glycosyltransferase 61 catalytic" evidence="4">
    <location>
        <begin position="170"/>
        <end position="320"/>
    </location>
</feature>
<keyword evidence="6" id="KW-1185">Reference proteome</keyword>
<sequence length="377" mass="43470">MDDDMTDYLPFSPIFRLNPPHFDSEVTVIREIHDDKEWVKPDFSFSYRRLQQFSLPDEWDNEFPCKHIAYNFLFKDAVISSESGLLQTKSGRMVADSFDHAQSALDLFKYANKQREIAILKPKKKLLGCWLSLLSSNQDNYYHCLIMNIGKLFQINSSEAEMMDGILIPYHLTDVESRAFKLAINQVFGDRNIDIVRVQWGQSFEVEKVIFPWKAVSVFAGYTHSGVISFFREISSSLYTEGISFPKRFYIDRREACNRKLHNEDELVSFLEQNGFAIIQLEYLSFDEQALLFAHAEYIIGAHGAGLANTVFCKPGTKIIELMPHTLLRWCYRQIAMVADLSYECVITRSNSEAENKPPAWGSHIISIPDMLDALNH</sequence>
<evidence type="ECO:0000313" key="6">
    <source>
        <dbReference type="Proteomes" id="UP000019250"/>
    </source>
</evidence>
<dbReference type="EMBL" id="ATSX01000002">
    <property type="protein sequence ID" value="EUK18024.1"/>
    <property type="molecule type" value="Genomic_DNA"/>
</dbReference>
<accession>W7DZ91</accession>
<evidence type="ECO:0000313" key="5">
    <source>
        <dbReference type="EMBL" id="EUK18024.1"/>
    </source>
</evidence>
<dbReference type="GO" id="GO:0016757">
    <property type="term" value="F:glycosyltransferase activity"/>
    <property type="evidence" value="ECO:0007669"/>
    <property type="project" value="UniProtKB-KW"/>
</dbReference>
<dbReference type="InterPro" id="IPR049625">
    <property type="entry name" value="Glyco_transf_61_cat"/>
</dbReference>
<gene>
    <name evidence="5" type="ORF">COMX_08525</name>
</gene>
<dbReference type="InterPro" id="IPR007657">
    <property type="entry name" value="Glycosyltransferase_61"/>
</dbReference>
<organism evidence="5 6">
    <name type="scientific">Commensalibacter papalotli</name>
    <name type="common">ex Servin-Garciduenas et al. 2014</name>
    <dbReference type="NCBI Taxonomy" id="1208583"/>
    <lineage>
        <taxon>Bacteria</taxon>
        <taxon>Pseudomonadati</taxon>
        <taxon>Pseudomonadota</taxon>
        <taxon>Alphaproteobacteria</taxon>
        <taxon>Acetobacterales</taxon>
        <taxon>Acetobacteraceae</taxon>
    </lineage>
</organism>
<name>W7DZ91_9PROT</name>
<keyword evidence="2" id="KW-0808">Transferase</keyword>